<keyword evidence="2" id="KW-0496">Mitochondrion</keyword>
<proteinExistence type="predicted"/>
<dbReference type="GeneID" id="42906135"/>
<feature type="region of interest" description="Disordered" evidence="1">
    <location>
        <begin position="152"/>
        <end position="176"/>
    </location>
</feature>
<organism evidence="2">
    <name type="scientific">Morchella importuna</name>
    <dbReference type="NCBI Taxonomy" id="1174673"/>
    <lineage>
        <taxon>Eukaryota</taxon>
        <taxon>Fungi</taxon>
        <taxon>Dikarya</taxon>
        <taxon>Ascomycota</taxon>
        <taxon>Pezizomycotina</taxon>
        <taxon>Pezizomycetes</taxon>
        <taxon>Pezizales</taxon>
        <taxon>Morchellaceae</taxon>
        <taxon>Morchella</taxon>
    </lineage>
</organism>
<gene>
    <name evidence="2" type="primary">orf176</name>
</gene>
<dbReference type="AlphaFoldDB" id="A0A650AF86"/>
<name>A0A650AF86_9PEZI</name>
<geneLocation type="mitochondrion" evidence="2"/>
<dbReference type="RefSeq" id="YP_009722293.1">
    <property type="nucleotide sequence ID" value="NC_045397.1"/>
</dbReference>
<protein>
    <submittedName>
        <fullName evidence="2">Uncharacterized protein</fullName>
    </submittedName>
</protein>
<sequence length="176" mass="19166">MHGLLPEPGSCWEYMWLRRAMQGVFHTCMQALKPGNNKRAAIPALQQGPFIFSLHADQGWWAAALVCRVDRAACPTSLMLILRIKVGTTSLGHAKIGAEAMQPNLRRLCFKEAVFYSPPPPPNFYFYPPPLASLTRSRPGGWRGGVSCYPPPADQHPAPTATHVGGGTELAHSAGH</sequence>
<dbReference type="EMBL" id="MK527108">
    <property type="protein sequence ID" value="QGN66695.1"/>
    <property type="molecule type" value="Genomic_DNA"/>
</dbReference>
<reference evidence="2" key="1">
    <citation type="submission" date="2019-02" db="EMBL/GenBank/DDBJ databases">
        <title>The largest mitochondrial genome of Morchella importuna (272.2 kb) among fungi reservoir of numerous mitochondrial ORFs, repeatitive sequences and nuclear genome horizontal transfer.</title>
        <authorList>
            <person name="Liu W."/>
            <person name="Bian Y."/>
        </authorList>
    </citation>
    <scope>NUCLEOTIDE SEQUENCE</scope>
</reference>
<accession>A0A650AF86</accession>
<evidence type="ECO:0000313" key="2">
    <source>
        <dbReference type="EMBL" id="QGN66695.1"/>
    </source>
</evidence>
<evidence type="ECO:0000256" key="1">
    <source>
        <dbReference type="SAM" id="MobiDB-lite"/>
    </source>
</evidence>